<feature type="transmembrane region" description="Helical" evidence="5">
    <location>
        <begin position="139"/>
        <end position="160"/>
    </location>
</feature>
<reference evidence="6 7" key="1">
    <citation type="journal article" date="2011" name="Science">
        <title>The Selaginella genome identifies genetic changes associated with the evolution of vascular plants.</title>
        <authorList>
            <person name="Banks J.A."/>
            <person name="Nishiyama T."/>
            <person name="Hasebe M."/>
            <person name="Bowman J.L."/>
            <person name="Gribskov M."/>
            <person name="dePamphilis C."/>
            <person name="Albert V.A."/>
            <person name="Aono N."/>
            <person name="Aoyama T."/>
            <person name="Ambrose B.A."/>
            <person name="Ashton N.W."/>
            <person name="Axtell M.J."/>
            <person name="Barker E."/>
            <person name="Barker M.S."/>
            <person name="Bennetzen J.L."/>
            <person name="Bonawitz N.D."/>
            <person name="Chapple C."/>
            <person name="Cheng C."/>
            <person name="Correa L.G."/>
            <person name="Dacre M."/>
            <person name="DeBarry J."/>
            <person name="Dreyer I."/>
            <person name="Elias M."/>
            <person name="Engstrom E.M."/>
            <person name="Estelle M."/>
            <person name="Feng L."/>
            <person name="Finet C."/>
            <person name="Floyd S.K."/>
            <person name="Frommer W.B."/>
            <person name="Fujita T."/>
            <person name="Gramzow L."/>
            <person name="Gutensohn M."/>
            <person name="Harholt J."/>
            <person name="Hattori M."/>
            <person name="Heyl A."/>
            <person name="Hirai T."/>
            <person name="Hiwatashi Y."/>
            <person name="Ishikawa M."/>
            <person name="Iwata M."/>
            <person name="Karol K.G."/>
            <person name="Koehler B."/>
            <person name="Kolukisaoglu U."/>
            <person name="Kubo M."/>
            <person name="Kurata T."/>
            <person name="Lalonde S."/>
            <person name="Li K."/>
            <person name="Li Y."/>
            <person name="Litt A."/>
            <person name="Lyons E."/>
            <person name="Manning G."/>
            <person name="Maruyama T."/>
            <person name="Michael T.P."/>
            <person name="Mikami K."/>
            <person name="Miyazaki S."/>
            <person name="Morinaga S."/>
            <person name="Murata T."/>
            <person name="Mueller-Roeber B."/>
            <person name="Nelson D.R."/>
            <person name="Obara M."/>
            <person name="Oguri Y."/>
            <person name="Olmstead R.G."/>
            <person name="Onodera N."/>
            <person name="Petersen B.L."/>
            <person name="Pils B."/>
            <person name="Prigge M."/>
            <person name="Rensing S.A."/>
            <person name="Riano-Pachon D.M."/>
            <person name="Roberts A.W."/>
            <person name="Sato Y."/>
            <person name="Scheller H.V."/>
            <person name="Schulz B."/>
            <person name="Schulz C."/>
            <person name="Shakirov E.V."/>
            <person name="Shibagaki N."/>
            <person name="Shinohara N."/>
            <person name="Shippen D.E."/>
            <person name="Soerensen I."/>
            <person name="Sotooka R."/>
            <person name="Sugimoto N."/>
            <person name="Sugita M."/>
            <person name="Sumikawa N."/>
            <person name="Tanurdzic M."/>
            <person name="Theissen G."/>
            <person name="Ulvskov P."/>
            <person name="Wakazuki S."/>
            <person name="Weng J.K."/>
            <person name="Willats W.W."/>
            <person name="Wipf D."/>
            <person name="Wolf P.G."/>
            <person name="Yang L."/>
            <person name="Zimmer A.D."/>
            <person name="Zhu Q."/>
            <person name="Mitros T."/>
            <person name="Hellsten U."/>
            <person name="Loque D."/>
            <person name="Otillar R."/>
            <person name="Salamov A."/>
            <person name="Schmutz J."/>
            <person name="Shapiro H."/>
            <person name="Lindquist E."/>
            <person name="Lucas S."/>
            <person name="Rokhsar D."/>
            <person name="Grigoriev I.V."/>
        </authorList>
    </citation>
    <scope>NUCLEOTIDE SEQUENCE [LARGE SCALE GENOMIC DNA]</scope>
</reference>
<comment type="subcellular location">
    <subcellularLocation>
        <location evidence="1">Membrane</location>
        <topology evidence="1">Multi-pass membrane protein</topology>
    </subcellularLocation>
</comment>
<name>D8T4N1_SELML</name>
<dbReference type="HOGENOM" id="CLU_1121677_0_0_1"/>
<dbReference type="Gramene" id="EFJ08386">
    <property type="protein sequence ID" value="EFJ08386"/>
    <property type="gene ID" value="SELMODRAFT_428980"/>
</dbReference>
<dbReference type="Pfam" id="PF01040">
    <property type="entry name" value="UbiA"/>
    <property type="match status" value="1"/>
</dbReference>
<dbReference type="KEGG" id="smo:SELMODRAFT_428980"/>
<gene>
    <name evidence="6" type="ORF">SELMODRAFT_428980</name>
</gene>
<feature type="transmembrane region" description="Helical" evidence="5">
    <location>
        <begin position="89"/>
        <end position="112"/>
    </location>
</feature>
<dbReference type="Gene3D" id="1.10.357.140">
    <property type="entry name" value="UbiA prenyltransferase"/>
    <property type="match status" value="1"/>
</dbReference>
<proteinExistence type="predicted"/>
<dbReference type="InParanoid" id="D8T4N1"/>
<evidence type="ECO:0000256" key="4">
    <source>
        <dbReference type="ARBA" id="ARBA00023136"/>
    </source>
</evidence>
<organism evidence="7">
    <name type="scientific">Selaginella moellendorffii</name>
    <name type="common">Spikemoss</name>
    <dbReference type="NCBI Taxonomy" id="88036"/>
    <lineage>
        <taxon>Eukaryota</taxon>
        <taxon>Viridiplantae</taxon>
        <taxon>Streptophyta</taxon>
        <taxon>Embryophyta</taxon>
        <taxon>Tracheophyta</taxon>
        <taxon>Lycopodiopsida</taxon>
        <taxon>Selaginellales</taxon>
        <taxon>Selaginellaceae</taxon>
        <taxon>Selaginella</taxon>
    </lineage>
</organism>
<dbReference type="GO" id="GO:0016020">
    <property type="term" value="C:membrane"/>
    <property type="evidence" value="ECO:0007669"/>
    <property type="project" value="UniProtKB-SubCell"/>
</dbReference>
<keyword evidence="2 5" id="KW-0812">Transmembrane</keyword>
<dbReference type="InterPro" id="IPR044878">
    <property type="entry name" value="UbiA_sf"/>
</dbReference>
<sequence length="248" mass="26757">MNQALQSYIYNPNASLPKIKRTAIVRAQDTSKPILAGSRSEDVFKSSSPISTNLRFLGLASLTRPDDVVPSLMLSLGGSWMTANLSLEFINLPLVWTTALCSACIAGASMLANDCYDHSNGTDALNKRESALESGQLEVAHVALASGCIYGAALLGACYLETLNARLLVATSALITFIYTPLFKKAKLLWSNSSHFVLLIAMVNSFPMHFKLLKLLMLSNGDANVESVVKLDTKFTMAFGLYLLAIAV</sequence>
<evidence type="ECO:0000256" key="2">
    <source>
        <dbReference type="ARBA" id="ARBA00022692"/>
    </source>
</evidence>
<keyword evidence="3 5" id="KW-1133">Transmembrane helix</keyword>
<evidence type="ECO:0000256" key="5">
    <source>
        <dbReference type="SAM" id="Phobius"/>
    </source>
</evidence>
<dbReference type="InterPro" id="IPR000537">
    <property type="entry name" value="UbiA_prenyltransferase"/>
</dbReference>
<evidence type="ECO:0000256" key="1">
    <source>
        <dbReference type="ARBA" id="ARBA00004141"/>
    </source>
</evidence>
<dbReference type="EMBL" id="GL377674">
    <property type="protein sequence ID" value="EFJ08386.1"/>
    <property type="molecule type" value="Genomic_DNA"/>
</dbReference>
<dbReference type="GO" id="GO:0016765">
    <property type="term" value="F:transferase activity, transferring alkyl or aryl (other than methyl) groups"/>
    <property type="evidence" value="ECO:0007669"/>
    <property type="project" value="InterPro"/>
</dbReference>
<accession>D8T4N1</accession>
<keyword evidence="4 5" id="KW-0472">Membrane</keyword>
<dbReference type="Proteomes" id="UP000001514">
    <property type="component" value="Unassembled WGS sequence"/>
</dbReference>
<feature type="transmembrane region" description="Helical" evidence="5">
    <location>
        <begin position="189"/>
        <end position="210"/>
    </location>
</feature>
<evidence type="ECO:0000313" key="6">
    <source>
        <dbReference type="EMBL" id="EFJ08386.1"/>
    </source>
</evidence>
<dbReference type="AlphaFoldDB" id="D8T4N1"/>
<protein>
    <submittedName>
        <fullName evidence="6">Uncharacterized protein</fullName>
    </submittedName>
</protein>
<keyword evidence="7" id="KW-1185">Reference proteome</keyword>
<evidence type="ECO:0000313" key="7">
    <source>
        <dbReference type="Proteomes" id="UP000001514"/>
    </source>
</evidence>
<evidence type="ECO:0000256" key="3">
    <source>
        <dbReference type="ARBA" id="ARBA00022989"/>
    </source>
</evidence>